<feature type="region of interest" description="Disordered" evidence="1">
    <location>
        <begin position="1"/>
        <end position="32"/>
    </location>
</feature>
<dbReference type="AlphaFoldDB" id="A0A444Z6E3"/>
<organism evidence="2 3">
    <name type="scientific">Arachis hypogaea</name>
    <name type="common">Peanut</name>
    <dbReference type="NCBI Taxonomy" id="3818"/>
    <lineage>
        <taxon>Eukaryota</taxon>
        <taxon>Viridiplantae</taxon>
        <taxon>Streptophyta</taxon>
        <taxon>Embryophyta</taxon>
        <taxon>Tracheophyta</taxon>
        <taxon>Spermatophyta</taxon>
        <taxon>Magnoliopsida</taxon>
        <taxon>eudicotyledons</taxon>
        <taxon>Gunneridae</taxon>
        <taxon>Pentapetalae</taxon>
        <taxon>rosids</taxon>
        <taxon>fabids</taxon>
        <taxon>Fabales</taxon>
        <taxon>Fabaceae</taxon>
        <taxon>Papilionoideae</taxon>
        <taxon>50 kb inversion clade</taxon>
        <taxon>dalbergioids sensu lato</taxon>
        <taxon>Dalbergieae</taxon>
        <taxon>Pterocarpus clade</taxon>
        <taxon>Arachis</taxon>
    </lineage>
</organism>
<comment type="caution">
    <text evidence="2">The sequence shown here is derived from an EMBL/GenBank/DDBJ whole genome shotgun (WGS) entry which is preliminary data.</text>
</comment>
<dbReference type="EMBL" id="SDMP01000015">
    <property type="protein sequence ID" value="RYR09746.1"/>
    <property type="molecule type" value="Genomic_DNA"/>
</dbReference>
<protein>
    <submittedName>
        <fullName evidence="2">Uncharacterized protein</fullName>
    </submittedName>
</protein>
<sequence>MGKLGGGGGGGTKKPAFQPHVPVSSREETKGKILKKARTSSKSLVEVEHLKNIAVWASHEAQIPSLGAFYEQHLATAAEADGIMLGDFVLHLGYFSYCHEMGSGRICTLLAIEASSPLPIDLTTTSGCETNYHLFAIAFGHMKGLCPSKTKTSLVSTPATKTITNKSSKLEKGIICEDNAKEANASALRVADIDIHFVDGPATPSSVMPQPQRRENLRRRLKLQAYLLKQKHRKLSTTSKKRKRSWTSLKELAQSNYHDNSGVANLEIPFVL</sequence>
<evidence type="ECO:0000313" key="3">
    <source>
        <dbReference type="Proteomes" id="UP000289738"/>
    </source>
</evidence>
<gene>
    <name evidence="2" type="ORF">Ahy_B05g078147</name>
</gene>
<evidence type="ECO:0000256" key="1">
    <source>
        <dbReference type="SAM" id="MobiDB-lite"/>
    </source>
</evidence>
<dbReference type="Proteomes" id="UP000289738">
    <property type="component" value="Chromosome B05"/>
</dbReference>
<dbReference type="PANTHER" id="PTHR36072:SF2">
    <property type="entry name" value="OS01G0531000 PROTEIN"/>
    <property type="match status" value="1"/>
</dbReference>
<keyword evidence="3" id="KW-1185">Reference proteome</keyword>
<name>A0A444Z6E3_ARAHY</name>
<dbReference type="PANTHER" id="PTHR36072">
    <property type="entry name" value="OS01G0541600 PROTEIN"/>
    <property type="match status" value="1"/>
</dbReference>
<accession>A0A444Z6E3</accession>
<reference evidence="2 3" key="1">
    <citation type="submission" date="2019-01" db="EMBL/GenBank/DDBJ databases">
        <title>Sequencing of cultivated peanut Arachis hypogaea provides insights into genome evolution and oil improvement.</title>
        <authorList>
            <person name="Chen X."/>
        </authorList>
    </citation>
    <scope>NUCLEOTIDE SEQUENCE [LARGE SCALE GENOMIC DNA]</scope>
    <source>
        <strain evidence="3">cv. Fuhuasheng</strain>
        <tissue evidence="2">Leaves</tissue>
    </source>
</reference>
<dbReference type="Gramene" id="arahy.Tifrunner.gnm2.ann2.Ah15g199900.1">
    <property type="protein sequence ID" value="arahy.Tifrunner.gnm2.ann2.Ah15g199900.1-CDS"/>
    <property type="gene ID" value="arahy.Tifrunner.gnm2.ann2.Ah15g199900"/>
</dbReference>
<evidence type="ECO:0000313" key="2">
    <source>
        <dbReference type="EMBL" id="RYR09746.1"/>
    </source>
</evidence>
<proteinExistence type="predicted"/>
<feature type="compositionally biased region" description="Gly residues" evidence="1">
    <location>
        <begin position="1"/>
        <end position="12"/>
    </location>
</feature>